<dbReference type="SUPFAM" id="SSF49417">
    <property type="entry name" value="p53-like transcription factors"/>
    <property type="match status" value="1"/>
</dbReference>
<dbReference type="Proteomes" id="UP000694700">
    <property type="component" value="Unplaced"/>
</dbReference>
<dbReference type="GO" id="GO:0000981">
    <property type="term" value="F:DNA-binding transcription factor activity, RNA polymerase II-specific"/>
    <property type="evidence" value="ECO:0007669"/>
    <property type="project" value="TreeGrafter"/>
</dbReference>
<feature type="domain" description="RHD" evidence="12">
    <location>
        <begin position="1"/>
        <end position="205"/>
    </location>
</feature>
<dbReference type="GO" id="GO:0000978">
    <property type="term" value="F:RNA polymerase II cis-regulatory region sequence-specific DNA binding"/>
    <property type="evidence" value="ECO:0007669"/>
    <property type="project" value="TreeGrafter"/>
</dbReference>
<dbReference type="InterPro" id="IPR011539">
    <property type="entry name" value="RHD_DNA_bind_dom"/>
</dbReference>
<dbReference type="PRINTS" id="PR00057">
    <property type="entry name" value="NFKBTNSCPFCT"/>
</dbReference>
<keyword evidence="6 11" id="KW-0040">ANK repeat</keyword>
<dbReference type="InterPro" id="IPR011029">
    <property type="entry name" value="DEATH-like_dom_sf"/>
</dbReference>
<dbReference type="Ensembl" id="ENSCCRT00015022359.1">
    <property type="protein sequence ID" value="ENSCCRP00015021572.1"/>
    <property type="gene ID" value="ENSCCRG00015008223.1"/>
</dbReference>
<evidence type="ECO:0000256" key="5">
    <source>
        <dbReference type="ARBA" id="ARBA00023015"/>
    </source>
</evidence>
<dbReference type="InterPro" id="IPR033926">
    <property type="entry name" value="IPT_NFkappaB"/>
</dbReference>
<keyword evidence="4" id="KW-0677">Repeat</keyword>
<dbReference type="GO" id="GO:0009653">
    <property type="term" value="P:anatomical structure morphogenesis"/>
    <property type="evidence" value="ECO:0007669"/>
    <property type="project" value="UniProtKB-ARBA"/>
</dbReference>
<reference evidence="13" key="1">
    <citation type="submission" date="2025-08" db="UniProtKB">
        <authorList>
            <consortium name="Ensembl"/>
        </authorList>
    </citation>
    <scope>IDENTIFICATION</scope>
</reference>
<evidence type="ECO:0000256" key="10">
    <source>
        <dbReference type="ARBA" id="ARBA00023242"/>
    </source>
</evidence>
<feature type="repeat" description="ANK" evidence="11">
    <location>
        <begin position="453"/>
        <end position="486"/>
    </location>
</feature>
<evidence type="ECO:0000313" key="13">
    <source>
        <dbReference type="Ensembl" id="ENSCCRP00015021572.1"/>
    </source>
</evidence>
<accession>A0A8C1YPT7</accession>
<evidence type="ECO:0000256" key="7">
    <source>
        <dbReference type="ARBA" id="ARBA00023125"/>
    </source>
</evidence>
<keyword evidence="5" id="KW-0805">Transcription regulation</keyword>
<dbReference type="CDD" id="cd01177">
    <property type="entry name" value="IPT_NFkappaB"/>
    <property type="match status" value="1"/>
</dbReference>
<evidence type="ECO:0000259" key="12">
    <source>
        <dbReference type="PROSITE" id="PS50254"/>
    </source>
</evidence>
<sequence>PYLRIVEQPKQRGFRFRYGCEGPSHGGLPGASSEKNRKSYPQVKICNYQGAARVVVQLVTHSTETHLHAHSLVGKQCDKGICIADLQSKDSSISFPNLGILHVTKKNVSKVLEERMIEAYRMGYNYGISIHPEIDALQGEVRMPRELTDTERNLISSASIHQSKEMDLSVVRLMFTAFLPDSDGGFSRRLEPVISDPIFDSKAPNASNLKIVRMDRTAGCVTGGEEVYLLCDKVQKDDIQVRFYEEDESGLTWEAYGDFSPTDVHRQFAIVFKTPKYRDQNLQKPISVFVQLKRKSDNETSEPKPFTYHPQIIDKEEVQRKRQKTLPNFQDYSGAGGGAGGMFRGGGGGSTAGGGCVLEPHLAELAGRQAQALFHYAVSGDARMLLAPQLRKPNLMFLMLRLLLKYKSVSQLTSIPNTAGLCPLHLAVQANSLSCVRALLDGGADVDVQEITCGRTALHLATELGNLSLAGCLLLEGNAYVDSVTYNGSTPLHIAAGRDSTKLCALLMAAGADPHKENFEPLFFKEDELCGTCEEEEEEDEGYIPGTTPMNMATSPEVYDILNGEEYQLTTTVVPPQGMNTEMNINYHSKQELCQALEGQTGGWESLAHALGLGILTSAFRLSSCPAGKLLDSYEVSGGTVRELVEGLKHVGNSSAVSLLQAMCKEPEAVHTTPQLTGNIDGAFLGNVVEHQPKVVGSSLPKGVVHETFPLCPGMHNHRLFTGTFPVVSAL</sequence>
<dbReference type="AlphaFoldDB" id="A0A8C1YPT7"/>
<dbReference type="SUPFAM" id="SSF81296">
    <property type="entry name" value="E set domains"/>
    <property type="match status" value="1"/>
</dbReference>
<dbReference type="PANTHER" id="PTHR24169:SF9">
    <property type="entry name" value="NUCLEAR FACTOR NF-KAPPA-B P105 SUBUNIT"/>
    <property type="match status" value="1"/>
</dbReference>
<dbReference type="GO" id="GO:0007165">
    <property type="term" value="P:signal transduction"/>
    <property type="evidence" value="ECO:0007669"/>
    <property type="project" value="InterPro"/>
</dbReference>
<keyword evidence="9" id="KW-0804">Transcription</keyword>
<dbReference type="SMART" id="SM00248">
    <property type="entry name" value="ANK"/>
    <property type="match status" value="3"/>
</dbReference>
<dbReference type="Pfam" id="PF00554">
    <property type="entry name" value="RHD_DNA_bind"/>
    <property type="match status" value="1"/>
</dbReference>
<dbReference type="Pfam" id="PF00531">
    <property type="entry name" value="Death"/>
    <property type="match status" value="1"/>
</dbReference>
<protein>
    <submittedName>
        <fullName evidence="13">Nuclear factor of kappa light polypeptide gene enhancer in B-cells 1</fullName>
    </submittedName>
</protein>
<dbReference type="PROSITE" id="PS01204">
    <property type="entry name" value="REL_1"/>
    <property type="match status" value="1"/>
</dbReference>
<dbReference type="PROSITE" id="PS50088">
    <property type="entry name" value="ANK_REPEAT"/>
    <property type="match status" value="3"/>
</dbReference>
<dbReference type="InterPro" id="IPR032397">
    <property type="entry name" value="RHD_dimer"/>
</dbReference>
<dbReference type="Gene3D" id="1.10.533.10">
    <property type="entry name" value="Death Domain, Fas"/>
    <property type="match status" value="1"/>
</dbReference>
<evidence type="ECO:0000256" key="1">
    <source>
        <dbReference type="ARBA" id="ARBA00004123"/>
    </source>
</evidence>
<evidence type="ECO:0000256" key="2">
    <source>
        <dbReference type="ARBA" id="ARBA00004496"/>
    </source>
</evidence>
<proteinExistence type="predicted"/>
<evidence type="ECO:0000256" key="4">
    <source>
        <dbReference type="ARBA" id="ARBA00022737"/>
    </source>
</evidence>
<keyword evidence="7" id="KW-0238">DNA-binding</keyword>
<dbReference type="GO" id="GO:0007399">
    <property type="term" value="P:nervous system development"/>
    <property type="evidence" value="ECO:0007669"/>
    <property type="project" value="UniProtKB-ARBA"/>
</dbReference>
<dbReference type="InterPro" id="IPR014756">
    <property type="entry name" value="Ig_E-set"/>
</dbReference>
<dbReference type="Gene3D" id="2.60.40.340">
    <property type="entry name" value="Rel homology domain (RHD), DNA-binding domain"/>
    <property type="match status" value="1"/>
</dbReference>
<keyword evidence="8" id="KW-0010">Activator</keyword>
<dbReference type="PROSITE" id="PS50297">
    <property type="entry name" value="ANK_REP_REGION"/>
    <property type="match status" value="2"/>
</dbReference>
<dbReference type="InterPro" id="IPR000488">
    <property type="entry name" value="Death_dom"/>
</dbReference>
<dbReference type="GO" id="GO:0005737">
    <property type="term" value="C:cytoplasm"/>
    <property type="evidence" value="ECO:0007669"/>
    <property type="project" value="UniProtKB-SubCell"/>
</dbReference>
<evidence type="ECO:0000256" key="8">
    <source>
        <dbReference type="ARBA" id="ARBA00023159"/>
    </source>
</evidence>
<evidence type="ECO:0000256" key="3">
    <source>
        <dbReference type="ARBA" id="ARBA00022490"/>
    </source>
</evidence>
<comment type="subcellular location">
    <subcellularLocation>
        <location evidence="2">Cytoplasm</location>
    </subcellularLocation>
    <subcellularLocation>
        <location evidence="1">Nucleus</location>
    </subcellularLocation>
</comment>
<evidence type="ECO:0000313" key="14">
    <source>
        <dbReference type="Proteomes" id="UP000694700"/>
    </source>
</evidence>
<keyword evidence="10" id="KW-0539">Nucleus</keyword>
<dbReference type="InterPro" id="IPR013783">
    <property type="entry name" value="Ig-like_fold"/>
</dbReference>
<dbReference type="InterPro" id="IPR030492">
    <property type="entry name" value="RHD_CS"/>
</dbReference>
<dbReference type="GO" id="GO:0035525">
    <property type="term" value="C:NF-kappaB p50/p65 complex"/>
    <property type="evidence" value="ECO:0007669"/>
    <property type="project" value="TreeGrafter"/>
</dbReference>
<dbReference type="Gene3D" id="2.60.40.10">
    <property type="entry name" value="Immunoglobulins"/>
    <property type="match status" value="1"/>
</dbReference>
<organism evidence="13 14">
    <name type="scientific">Cyprinus carpio</name>
    <name type="common">Common carp</name>
    <dbReference type="NCBI Taxonomy" id="7962"/>
    <lineage>
        <taxon>Eukaryota</taxon>
        <taxon>Metazoa</taxon>
        <taxon>Chordata</taxon>
        <taxon>Craniata</taxon>
        <taxon>Vertebrata</taxon>
        <taxon>Euteleostomi</taxon>
        <taxon>Actinopterygii</taxon>
        <taxon>Neopterygii</taxon>
        <taxon>Teleostei</taxon>
        <taxon>Ostariophysi</taxon>
        <taxon>Cypriniformes</taxon>
        <taxon>Cyprinidae</taxon>
        <taxon>Cyprininae</taxon>
        <taxon>Cyprinus</taxon>
    </lineage>
</organism>
<dbReference type="InterPro" id="IPR037059">
    <property type="entry name" value="RHD_DNA_bind_dom_sf"/>
</dbReference>
<evidence type="ECO:0000256" key="9">
    <source>
        <dbReference type="ARBA" id="ARBA00023163"/>
    </source>
</evidence>
<keyword evidence="3" id="KW-0963">Cytoplasm</keyword>
<dbReference type="Pfam" id="PF16179">
    <property type="entry name" value="RHD_dimer"/>
    <property type="match status" value="1"/>
</dbReference>
<evidence type="ECO:0000256" key="6">
    <source>
        <dbReference type="ARBA" id="ARBA00023043"/>
    </source>
</evidence>
<evidence type="ECO:0000256" key="11">
    <source>
        <dbReference type="PROSITE-ProRule" id="PRU00023"/>
    </source>
</evidence>
<dbReference type="SMART" id="SM00429">
    <property type="entry name" value="IPT"/>
    <property type="match status" value="1"/>
</dbReference>
<dbReference type="InterPro" id="IPR008967">
    <property type="entry name" value="p53-like_TF_DNA-bd_sf"/>
</dbReference>
<dbReference type="InterPro" id="IPR002909">
    <property type="entry name" value="IPT_dom"/>
</dbReference>
<name>A0A8C1YPT7_CYPCA</name>
<dbReference type="FunFam" id="2.60.40.10:FF:000046">
    <property type="entry name" value="Nuclear factor NF-kappa-B p105 subunit"/>
    <property type="match status" value="1"/>
</dbReference>
<feature type="repeat" description="ANK" evidence="11">
    <location>
        <begin position="419"/>
        <end position="451"/>
    </location>
</feature>
<dbReference type="PANTHER" id="PTHR24169">
    <property type="entry name" value="NUCLEAR FACTOR NF-KAPPA-B PROTEIN"/>
    <property type="match status" value="1"/>
</dbReference>
<dbReference type="Pfam" id="PF12796">
    <property type="entry name" value="Ank_2"/>
    <property type="match status" value="1"/>
</dbReference>
<dbReference type="SUPFAM" id="SSF47986">
    <property type="entry name" value="DEATH domain"/>
    <property type="match status" value="1"/>
</dbReference>
<feature type="repeat" description="ANK" evidence="11">
    <location>
        <begin position="487"/>
        <end position="519"/>
    </location>
</feature>
<dbReference type="Gene3D" id="1.25.40.20">
    <property type="entry name" value="Ankyrin repeat-containing domain"/>
    <property type="match status" value="1"/>
</dbReference>
<dbReference type="SUPFAM" id="SSF48403">
    <property type="entry name" value="Ankyrin repeat"/>
    <property type="match status" value="1"/>
</dbReference>
<dbReference type="InterPro" id="IPR036770">
    <property type="entry name" value="Ankyrin_rpt-contain_sf"/>
</dbReference>
<dbReference type="InterPro" id="IPR000451">
    <property type="entry name" value="NFkB/Dor"/>
</dbReference>
<dbReference type="InterPro" id="IPR002110">
    <property type="entry name" value="Ankyrin_rpt"/>
</dbReference>
<dbReference type="GO" id="GO:0060429">
    <property type="term" value="P:epithelium development"/>
    <property type="evidence" value="ECO:0007669"/>
    <property type="project" value="UniProtKB-ARBA"/>
</dbReference>
<dbReference type="PROSITE" id="PS50254">
    <property type="entry name" value="REL_2"/>
    <property type="match status" value="1"/>
</dbReference>
<dbReference type="FunFam" id="2.60.40.340:FF:000004">
    <property type="entry name" value="Nuclear factor NF-kappa-B p105 subunit isoform 1"/>
    <property type="match status" value="1"/>
</dbReference>